<accession>A0A9P7XJS3</accession>
<evidence type="ECO:0000313" key="4">
    <source>
        <dbReference type="Proteomes" id="UP000707451"/>
    </source>
</evidence>
<feature type="compositionally biased region" description="Acidic residues" evidence="2">
    <location>
        <begin position="641"/>
        <end position="651"/>
    </location>
</feature>
<evidence type="ECO:0008006" key="5">
    <source>
        <dbReference type="Google" id="ProtNLM"/>
    </source>
</evidence>
<protein>
    <recommendedName>
        <fullName evidence="5">Tyr recombinase domain-containing protein</fullName>
    </recommendedName>
</protein>
<keyword evidence="1" id="KW-0233">DNA recombination</keyword>
<dbReference type="AlphaFoldDB" id="A0A9P7XJS3"/>
<dbReference type="EMBL" id="JAHRHY010000025">
    <property type="protein sequence ID" value="KAG9061244.1"/>
    <property type="molecule type" value="Genomic_DNA"/>
</dbReference>
<reference evidence="3" key="1">
    <citation type="submission" date="2021-06" db="EMBL/GenBank/DDBJ databases">
        <title>Genome Sequence of Mortierella hyaline Strain SCG-10, a Cold-Adapted, Nitrate-Reducing Fungus Isolated from Soil in Minnesota, USA.</title>
        <authorList>
            <person name="Aldossari N."/>
        </authorList>
    </citation>
    <scope>NUCLEOTIDE SEQUENCE</scope>
    <source>
        <strain evidence="3">SCG-10</strain>
    </source>
</reference>
<dbReference type="InterPro" id="IPR013762">
    <property type="entry name" value="Integrase-like_cat_sf"/>
</dbReference>
<dbReference type="GO" id="GO:0006310">
    <property type="term" value="P:DNA recombination"/>
    <property type="evidence" value="ECO:0007669"/>
    <property type="project" value="UniProtKB-KW"/>
</dbReference>
<evidence type="ECO:0000256" key="1">
    <source>
        <dbReference type="ARBA" id="ARBA00023172"/>
    </source>
</evidence>
<organism evidence="3 4">
    <name type="scientific">Linnemannia hyalina</name>
    <dbReference type="NCBI Taxonomy" id="64524"/>
    <lineage>
        <taxon>Eukaryota</taxon>
        <taxon>Fungi</taxon>
        <taxon>Fungi incertae sedis</taxon>
        <taxon>Mucoromycota</taxon>
        <taxon>Mortierellomycotina</taxon>
        <taxon>Mortierellomycetes</taxon>
        <taxon>Mortierellales</taxon>
        <taxon>Mortierellaceae</taxon>
        <taxon>Linnemannia</taxon>
    </lineage>
</organism>
<proteinExistence type="predicted"/>
<comment type="caution">
    <text evidence="3">The sequence shown here is derived from an EMBL/GenBank/DDBJ whole genome shotgun (WGS) entry which is preliminary data.</text>
</comment>
<evidence type="ECO:0000313" key="3">
    <source>
        <dbReference type="EMBL" id="KAG9061244.1"/>
    </source>
</evidence>
<keyword evidence="4" id="KW-1185">Reference proteome</keyword>
<feature type="region of interest" description="Disordered" evidence="2">
    <location>
        <begin position="1"/>
        <end position="23"/>
    </location>
</feature>
<dbReference type="OrthoDB" id="2976553at2759"/>
<sequence length="743" mass="83980">MPSSSSSQTSFSQASSSQASSSKTAITRHAVDASIVKEALNAAAKSTEAHLYSKGTSRSYQGHVKRALEYAAATADPEYKTAFTTISAHTPTVLLAFIASKCEQSGCTFKTAECIRSALKQYFEATFNCQGDTWYCDDLNNWTGNPVFDPTFVKYYKSLNRDGRSGVSKKSLATSYRDMTKLIGHLQDSTTIEKETEGMCLLFQAFAATGFTLWTRNEELLRLQRRDLELGLNTDAGTPYLTITLSFRKTNQSDALKANIYEIHPQPEDPDICCFTKLSTWIRWMERSGQKLQPDDFVFPALDVRGRVKVKEPLSHTRVQALLDLFTRTSGLLDGRNGRFTTHCFRRGGAQYRFMFAKEKWSLKAVKWWGGWSEGEGMGTIMRYLLDECNRYELGFSDMLSPVRQDSRHAVFMGETDTPGMAPATQQGLATSLETLRATVDKETARQFSILKQEMQHRHETMERRHQESTKALLDAIRRLTETEPRQSAVVQHPLDPVTQEQAPQLPQRIGQVVQQQQQQQQQPCVNPPATPRIPTISKWQDAVEQWENGDPSKGLLIPLRSWTKGMRKTDSVKYSQRKSIAMEFIYLGRNEVNVKDVHGKASDTVRQLLKSIHQKNLERKHTDAVGTSSSGLQDHGREAECEDEDEEVEPEPLVRHRLNQQPSHMIQSVEGYRAEQHVFDLVSIATNIFDRYLAYVALLKVYPFPDFVDLLDNLGSKKLLCIPNSYAGMLAVPEFVVYSTTV</sequence>
<dbReference type="Gene3D" id="1.10.443.10">
    <property type="entry name" value="Intergrase catalytic core"/>
    <property type="match status" value="1"/>
</dbReference>
<dbReference type="GO" id="GO:0003677">
    <property type="term" value="F:DNA binding"/>
    <property type="evidence" value="ECO:0007669"/>
    <property type="project" value="InterPro"/>
</dbReference>
<dbReference type="Proteomes" id="UP000707451">
    <property type="component" value="Unassembled WGS sequence"/>
</dbReference>
<dbReference type="GO" id="GO:0015074">
    <property type="term" value="P:DNA integration"/>
    <property type="evidence" value="ECO:0007669"/>
    <property type="project" value="InterPro"/>
</dbReference>
<feature type="compositionally biased region" description="Low complexity" evidence="2">
    <location>
        <begin position="1"/>
        <end position="22"/>
    </location>
</feature>
<dbReference type="InterPro" id="IPR011010">
    <property type="entry name" value="DNA_brk_join_enz"/>
</dbReference>
<name>A0A9P7XJS3_9FUNG</name>
<feature type="region of interest" description="Disordered" evidence="2">
    <location>
        <begin position="618"/>
        <end position="652"/>
    </location>
</feature>
<dbReference type="SUPFAM" id="SSF56349">
    <property type="entry name" value="DNA breaking-rejoining enzymes"/>
    <property type="match status" value="1"/>
</dbReference>
<gene>
    <name evidence="3" type="ORF">KI688_007582</name>
</gene>
<evidence type="ECO:0000256" key="2">
    <source>
        <dbReference type="SAM" id="MobiDB-lite"/>
    </source>
</evidence>